<keyword evidence="1" id="KW-0812">Transmembrane</keyword>
<dbReference type="AlphaFoldDB" id="A0A364K896"/>
<evidence type="ECO:0000313" key="3">
    <source>
        <dbReference type="Proteomes" id="UP000251213"/>
    </source>
</evidence>
<comment type="caution">
    <text evidence="2">The sequence shown here is derived from an EMBL/GenBank/DDBJ whole genome shotgun (WGS) entry which is preliminary data.</text>
</comment>
<dbReference type="InterPro" id="IPR014196">
    <property type="entry name" value="SpoIIM"/>
</dbReference>
<evidence type="ECO:0000313" key="2">
    <source>
        <dbReference type="EMBL" id="RAL26526.1"/>
    </source>
</evidence>
<dbReference type="Pfam" id="PF01944">
    <property type="entry name" value="SpoIIM"/>
    <property type="match status" value="1"/>
</dbReference>
<dbReference type="Proteomes" id="UP000251213">
    <property type="component" value="Unassembled WGS sequence"/>
</dbReference>
<feature type="transmembrane region" description="Helical" evidence="1">
    <location>
        <begin position="174"/>
        <end position="197"/>
    </location>
</feature>
<name>A0A364K896_9BACL</name>
<sequence length="222" mass="24653">MLKNKSWWSQTIQCHMQNQKSLYIFVSVLFMMGVIFGAIIVNTLDLNQKNGLINYLGYFFRQLKENSIAEPSIAFQHAVGDYLKTVGLIWILGLSVIGIPVILILIFIKGLVIGFTVGFLVNQLSWDGLWFACVSVAPQNLLAVPALIIVSVAGISFSLLLVRNRLIQHRGTIYPQFISFSFLATGMGLLLIIAAGIEAYASPWMMKEMIPQVSWITVPNGS</sequence>
<keyword evidence="1" id="KW-1133">Transmembrane helix</keyword>
<feature type="transmembrane region" description="Helical" evidence="1">
    <location>
        <begin position="88"/>
        <end position="108"/>
    </location>
</feature>
<evidence type="ECO:0000256" key="1">
    <source>
        <dbReference type="SAM" id="Phobius"/>
    </source>
</evidence>
<feature type="transmembrane region" description="Helical" evidence="1">
    <location>
        <begin position="115"/>
        <end position="137"/>
    </location>
</feature>
<gene>
    <name evidence="2" type="primary">spoIIM</name>
    <name evidence="2" type="ORF">DL897_00255</name>
</gene>
<keyword evidence="1" id="KW-0472">Membrane</keyword>
<feature type="transmembrane region" description="Helical" evidence="1">
    <location>
        <begin position="143"/>
        <end position="162"/>
    </location>
</feature>
<reference evidence="2 3" key="1">
    <citation type="submission" date="2018-06" db="EMBL/GenBank/DDBJ databases">
        <title>Thermoflavimicrobium daqus sp. nov., a thermophilic microbe isolated from Moutai-flavour Daqu.</title>
        <authorList>
            <person name="Wang X."/>
            <person name="Zhou H."/>
        </authorList>
    </citation>
    <scope>NUCLEOTIDE SEQUENCE [LARGE SCALE GENOMIC DNA]</scope>
    <source>
        <strain evidence="2 3">FBKL4.011</strain>
    </source>
</reference>
<dbReference type="RefSeq" id="WP_113657132.1">
    <property type="nucleotide sequence ID" value="NZ_KZ845663.1"/>
</dbReference>
<dbReference type="PIRSF" id="PIRSF038973">
    <property type="entry name" value="SpoIIM"/>
    <property type="match status" value="1"/>
</dbReference>
<dbReference type="OrthoDB" id="2065033at2"/>
<organism evidence="2 3">
    <name type="scientific">Thermoflavimicrobium daqui</name>
    <dbReference type="NCBI Taxonomy" id="2137476"/>
    <lineage>
        <taxon>Bacteria</taxon>
        <taxon>Bacillati</taxon>
        <taxon>Bacillota</taxon>
        <taxon>Bacilli</taxon>
        <taxon>Bacillales</taxon>
        <taxon>Thermoactinomycetaceae</taxon>
        <taxon>Thermoflavimicrobium</taxon>
    </lineage>
</organism>
<dbReference type="NCBIfam" id="TIGR02831">
    <property type="entry name" value="spo_II_M"/>
    <property type="match status" value="1"/>
</dbReference>
<accession>A0A364K896</accession>
<dbReference type="InterPro" id="IPR002798">
    <property type="entry name" value="SpoIIM-like"/>
</dbReference>
<reference evidence="2 3" key="2">
    <citation type="submission" date="2018-06" db="EMBL/GenBank/DDBJ databases">
        <authorList>
            <person name="Zhirakovskaya E."/>
        </authorList>
    </citation>
    <scope>NUCLEOTIDE SEQUENCE [LARGE SCALE GENOMIC DNA]</scope>
    <source>
        <strain evidence="2 3">FBKL4.011</strain>
    </source>
</reference>
<feature type="transmembrane region" description="Helical" evidence="1">
    <location>
        <begin position="21"/>
        <end position="41"/>
    </location>
</feature>
<keyword evidence="3" id="KW-1185">Reference proteome</keyword>
<proteinExistence type="predicted"/>
<dbReference type="EMBL" id="QJKK01000001">
    <property type="protein sequence ID" value="RAL26526.1"/>
    <property type="molecule type" value="Genomic_DNA"/>
</dbReference>
<protein>
    <submittedName>
        <fullName evidence="2">Stage II sporulation protein M</fullName>
    </submittedName>
</protein>